<organism evidence="2 3">
    <name type="scientific">Basidiobolus meristosporus CBS 931.73</name>
    <dbReference type="NCBI Taxonomy" id="1314790"/>
    <lineage>
        <taxon>Eukaryota</taxon>
        <taxon>Fungi</taxon>
        <taxon>Fungi incertae sedis</taxon>
        <taxon>Zoopagomycota</taxon>
        <taxon>Entomophthoromycotina</taxon>
        <taxon>Basidiobolomycetes</taxon>
        <taxon>Basidiobolales</taxon>
        <taxon>Basidiobolaceae</taxon>
        <taxon>Basidiobolus</taxon>
    </lineage>
</organism>
<evidence type="ECO:0008006" key="4">
    <source>
        <dbReference type="Google" id="ProtNLM"/>
    </source>
</evidence>
<dbReference type="AlphaFoldDB" id="A0A1Y1Y2X6"/>
<evidence type="ECO:0000313" key="3">
    <source>
        <dbReference type="Proteomes" id="UP000193498"/>
    </source>
</evidence>
<dbReference type="InParanoid" id="A0A1Y1Y2X6"/>
<feature type="chain" id="PRO_5012214800" description="Carbohydrate-binding module family 19 domain-containing protein" evidence="1">
    <location>
        <begin position="20"/>
        <end position="100"/>
    </location>
</feature>
<sequence>MKFTTSISAGLILATTVLALPFENFPQYCQENQNTSLQCLYEHHSGVMFKCSDGKVLDYSCPGDQHVARDPWLQQTLAIRSPLELPAMAKHCKYTYNMHN</sequence>
<gene>
    <name evidence="2" type="ORF">K493DRAFT_303393</name>
</gene>
<comment type="caution">
    <text evidence="2">The sequence shown here is derived from an EMBL/GenBank/DDBJ whole genome shotgun (WGS) entry which is preliminary data.</text>
</comment>
<keyword evidence="1" id="KW-0732">Signal</keyword>
<feature type="signal peptide" evidence="1">
    <location>
        <begin position="1"/>
        <end position="19"/>
    </location>
</feature>
<dbReference type="Proteomes" id="UP000193498">
    <property type="component" value="Unassembled WGS sequence"/>
</dbReference>
<dbReference type="EMBL" id="MCFE01000281">
    <property type="protein sequence ID" value="ORX92353.1"/>
    <property type="molecule type" value="Genomic_DNA"/>
</dbReference>
<name>A0A1Y1Y2X6_9FUNG</name>
<evidence type="ECO:0000256" key="1">
    <source>
        <dbReference type="SAM" id="SignalP"/>
    </source>
</evidence>
<protein>
    <recommendedName>
        <fullName evidence="4">Carbohydrate-binding module family 19 domain-containing protein</fullName>
    </recommendedName>
</protein>
<reference evidence="2 3" key="1">
    <citation type="submission" date="2016-07" db="EMBL/GenBank/DDBJ databases">
        <title>Pervasive Adenine N6-methylation of Active Genes in Fungi.</title>
        <authorList>
            <consortium name="DOE Joint Genome Institute"/>
            <person name="Mondo S.J."/>
            <person name="Dannebaum R.O."/>
            <person name="Kuo R.C."/>
            <person name="Labutti K."/>
            <person name="Haridas S."/>
            <person name="Kuo A."/>
            <person name="Salamov A."/>
            <person name="Ahrendt S.R."/>
            <person name="Lipzen A."/>
            <person name="Sullivan W."/>
            <person name="Andreopoulos W.B."/>
            <person name="Clum A."/>
            <person name="Lindquist E."/>
            <person name="Daum C."/>
            <person name="Ramamoorthy G.K."/>
            <person name="Gryganskyi A."/>
            <person name="Culley D."/>
            <person name="Magnuson J.K."/>
            <person name="James T.Y."/>
            <person name="O'Malley M.A."/>
            <person name="Stajich J.E."/>
            <person name="Spatafora J.W."/>
            <person name="Visel A."/>
            <person name="Grigoriev I.V."/>
        </authorList>
    </citation>
    <scope>NUCLEOTIDE SEQUENCE [LARGE SCALE GENOMIC DNA]</scope>
    <source>
        <strain evidence="2 3">CBS 931.73</strain>
    </source>
</reference>
<proteinExistence type="predicted"/>
<evidence type="ECO:0000313" key="2">
    <source>
        <dbReference type="EMBL" id="ORX92353.1"/>
    </source>
</evidence>
<accession>A0A1Y1Y2X6</accession>
<keyword evidence="3" id="KW-1185">Reference proteome</keyword>